<feature type="region of interest" description="Disordered" evidence="1">
    <location>
        <begin position="144"/>
        <end position="163"/>
    </location>
</feature>
<accession>A0A8I6WZK0</accession>
<dbReference type="AlphaFoldDB" id="A0A8I6WZK0"/>
<evidence type="ECO:0000313" key="3">
    <source>
        <dbReference type="Proteomes" id="UP000011116"/>
    </source>
</evidence>
<reference evidence="2" key="3">
    <citation type="submission" date="2022-01" db="UniProtKB">
        <authorList>
            <consortium name="EnsemblPlants"/>
        </authorList>
    </citation>
    <scope>IDENTIFICATION</scope>
    <source>
        <strain evidence="2">subsp. vulgare</strain>
    </source>
</reference>
<dbReference type="Proteomes" id="UP000011116">
    <property type="component" value="Chromosome 3H"/>
</dbReference>
<dbReference type="EnsemblPlants" id="HORVU.MOREX.r3.3HG0240720.1">
    <property type="protein sequence ID" value="HORVU.MOREX.r3.3HG0240720.1.CDS1"/>
    <property type="gene ID" value="HORVU.MOREX.r3.3HG0240720"/>
</dbReference>
<keyword evidence="3" id="KW-1185">Reference proteome</keyword>
<protein>
    <submittedName>
        <fullName evidence="2">Uncharacterized protein</fullName>
    </submittedName>
</protein>
<feature type="region of interest" description="Disordered" evidence="1">
    <location>
        <begin position="48"/>
        <end position="113"/>
    </location>
</feature>
<proteinExistence type="predicted"/>
<feature type="compositionally biased region" description="Basic residues" evidence="1">
    <location>
        <begin position="48"/>
        <end position="73"/>
    </location>
</feature>
<organism evidence="2 3">
    <name type="scientific">Hordeum vulgare subsp. vulgare</name>
    <name type="common">Domesticated barley</name>
    <dbReference type="NCBI Taxonomy" id="112509"/>
    <lineage>
        <taxon>Eukaryota</taxon>
        <taxon>Viridiplantae</taxon>
        <taxon>Streptophyta</taxon>
        <taxon>Embryophyta</taxon>
        <taxon>Tracheophyta</taxon>
        <taxon>Spermatophyta</taxon>
        <taxon>Magnoliopsida</taxon>
        <taxon>Liliopsida</taxon>
        <taxon>Poales</taxon>
        <taxon>Poaceae</taxon>
        <taxon>BOP clade</taxon>
        <taxon>Pooideae</taxon>
        <taxon>Triticodae</taxon>
        <taxon>Triticeae</taxon>
        <taxon>Hordeinae</taxon>
        <taxon>Hordeum</taxon>
    </lineage>
</organism>
<evidence type="ECO:0000313" key="2">
    <source>
        <dbReference type="EnsemblPlants" id="HORVU.MOREX.r3.3HG0240720.1.CDS1"/>
    </source>
</evidence>
<evidence type="ECO:0000256" key="1">
    <source>
        <dbReference type="SAM" id="MobiDB-lite"/>
    </source>
</evidence>
<dbReference type="Gramene" id="HORVU.MOREX.r3.3HG0240720.1">
    <property type="protein sequence ID" value="HORVU.MOREX.r3.3HG0240720.1.CDS1"/>
    <property type="gene ID" value="HORVU.MOREX.r3.3HG0240720"/>
</dbReference>
<sequence>MMNYGRQLSAGPLLVPRSQLHPWFTCLEQKIRNVYKAITGTRTSDVVHHHHYHHHHHHTHQRRRPSMHQHQPRPHLEQQTTPHPSPPDQAVSSAWHHPQRHAPSSSFVFRPTPQHHSPTVGFMFQSRPTGMVPPAGSYAYQEASASGSGCMSEQEEPLSQQNM</sequence>
<name>A0A8I6WZK0_HORVV</name>
<reference evidence="2" key="2">
    <citation type="submission" date="2020-10" db="EMBL/GenBank/DDBJ databases">
        <authorList>
            <person name="Scholz U."/>
            <person name="Mascher M."/>
            <person name="Fiebig A."/>
        </authorList>
    </citation>
    <scope>NUCLEOTIDE SEQUENCE [LARGE SCALE GENOMIC DNA]</scope>
    <source>
        <strain evidence="2">cv. Morex</strain>
    </source>
</reference>
<reference evidence="3" key="1">
    <citation type="journal article" date="2012" name="Nature">
        <title>A physical, genetic and functional sequence assembly of the barley genome.</title>
        <authorList>
            <consortium name="The International Barley Genome Sequencing Consortium"/>
            <person name="Mayer K.F."/>
            <person name="Waugh R."/>
            <person name="Brown J.W."/>
            <person name="Schulman A."/>
            <person name="Langridge P."/>
            <person name="Platzer M."/>
            <person name="Fincher G.B."/>
            <person name="Muehlbauer G.J."/>
            <person name="Sato K."/>
            <person name="Close T.J."/>
            <person name="Wise R.P."/>
            <person name="Stein N."/>
        </authorList>
    </citation>
    <scope>NUCLEOTIDE SEQUENCE [LARGE SCALE GENOMIC DNA]</scope>
    <source>
        <strain evidence="3">cv. Morex</strain>
    </source>
</reference>